<evidence type="ECO:0000256" key="4">
    <source>
        <dbReference type="ARBA" id="ARBA00022737"/>
    </source>
</evidence>
<dbReference type="Pfam" id="PF18052">
    <property type="entry name" value="Rx_N"/>
    <property type="match status" value="1"/>
</dbReference>
<evidence type="ECO:0000256" key="7">
    <source>
        <dbReference type="ARBA" id="ARBA00022840"/>
    </source>
</evidence>
<evidence type="ECO:0000256" key="8">
    <source>
        <dbReference type="ARBA" id="ARBA00023054"/>
    </source>
</evidence>
<dbReference type="InterPro" id="IPR044974">
    <property type="entry name" value="Disease_R_plants"/>
</dbReference>
<reference evidence="14" key="1">
    <citation type="submission" date="2019-05" db="EMBL/GenBank/DDBJ databases">
        <title>The de novo reference genome and transcriptome assemblies of the wild tomato species Solanum chilense.</title>
        <authorList>
            <person name="Stam R."/>
            <person name="Nosenko T."/>
            <person name="Hoerger A.C."/>
            <person name="Stephan W."/>
            <person name="Seidel M.A."/>
            <person name="Kuhn J.M.M."/>
            <person name="Haberer G."/>
            <person name="Tellier A."/>
        </authorList>
    </citation>
    <scope>NUCLEOTIDE SEQUENCE</scope>
    <source>
        <tissue evidence="14">Mature leaves</tissue>
    </source>
</reference>
<dbReference type="InterPro" id="IPR036388">
    <property type="entry name" value="WH-like_DNA-bd_sf"/>
</dbReference>
<dbReference type="Pfam" id="PF23598">
    <property type="entry name" value="LRR_14"/>
    <property type="match status" value="1"/>
</dbReference>
<comment type="caution">
    <text evidence="14">The sequence shown here is derived from an EMBL/GenBank/DDBJ whole genome shotgun (WGS) entry which is preliminary data.</text>
</comment>
<evidence type="ECO:0000256" key="2">
    <source>
        <dbReference type="ARBA" id="ARBA00008894"/>
    </source>
</evidence>
<evidence type="ECO:0000259" key="13">
    <source>
        <dbReference type="Pfam" id="PF23598"/>
    </source>
</evidence>
<feature type="domain" description="Disease resistance protein winged helix" evidence="12">
    <location>
        <begin position="431"/>
        <end position="502"/>
    </location>
</feature>
<evidence type="ECO:0000256" key="6">
    <source>
        <dbReference type="ARBA" id="ARBA00022821"/>
    </source>
</evidence>
<dbReference type="SUPFAM" id="SSF52058">
    <property type="entry name" value="L domain-like"/>
    <property type="match status" value="1"/>
</dbReference>
<dbReference type="Gene3D" id="1.20.5.4130">
    <property type="match status" value="1"/>
</dbReference>
<dbReference type="FunFam" id="1.10.10.10:FF:000322">
    <property type="entry name" value="Probable disease resistance protein At1g63360"/>
    <property type="match status" value="1"/>
</dbReference>
<feature type="domain" description="NB-ARC" evidence="10">
    <location>
        <begin position="174"/>
        <end position="344"/>
    </location>
</feature>
<evidence type="ECO:0000259" key="11">
    <source>
        <dbReference type="Pfam" id="PF18052"/>
    </source>
</evidence>
<keyword evidence="9" id="KW-0472">Membrane</keyword>
<keyword evidence="6" id="KW-0611">Plant defense</keyword>
<dbReference type="GO" id="GO:0043531">
    <property type="term" value="F:ADP binding"/>
    <property type="evidence" value="ECO:0007669"/>
    <property type="project" value="InterPro"/>
</dbReference>
<dbReference type="InterPro" id="IPR058922">
    <property type="entry name" value="WHD_DRP"/>
</dbReference>
<comment type="similarity">
    <text evidence="2">Belongs to the disease resistance NB-LRR family.</text>
</comment>
<proteinExistence type="inferred from homology"/>
<organism evidence="14">
    <name type="scientific">Solanum chilense</name>
    <name type="common">Tomato</name>
    <name type="synonym">Lycopersicon chilense</name>
    <dbReference type="NCBI Taxonomy" id="4083"/>
    <lineage>
        <taxon>Eukaryota</taxon>
        <taxon>Viridiplantae</taxon>
        <taxon>Streptophyta</taxon>
        <taxon>Embryophyta</taxon>
        <taxon>Tracheophyta</taxon>
        <taxon>Spermatophyta</taxon>
        <taxon>Magnoliopsida</taxon>
        <taxon>eudicotyledons</taxon>
        <taxon>Gunneridae</taxon>
        <taxon>Pentapetalae</taxon>
        <taxon>asterids</taxon>
        <taxon>lamiids</taxon>
        <taxon>Solanales</taxon>
        <taxon>Solanaceae</taxon>
        <taxon>Solanoideae</taxon>
        <taxon>Solaneae</taxon>
        <taxon>Solanum</taxon>
        <taxon>Solanum subgen. Lycopersicon</taxon>
    </lineage>
</organism>
<sequence length="906" mass="103850">MAESAVAFLLHKLSALLHPGQKFLQNFQDEIMYIRDAFEKMKAFSRVADANEDEEDDELQLWIKQVQDLAHDVQDILEKHVVTCSNFQEKGTWTWKKPHHSSLMSEKKFEAQNDNLSMLLEGIKARVIVISAGHKAFLQKYGVITSDILCNSSHEDVPLDDDVDLVGVEGCKSVLLDWLLSDDPEWKLYCVIGTRGIGKTTLVKKVYDDASVKKHFNCVMWIEVSRFSTVKELLRSMITPENDQSRQAIDAMDSDMLAEFIQDVLESSRYFVVLDDVPGVRSWRALKGLFPIENCGSRVIITSRNTDIHTICLEPGYHNHFYKMNPLSEEESWILFCRKAFSGSLLCPPSLVQVSKDIIEKCNGLPMAILVIAGALATKRNRTEAWEMFYNSLVDKLQGSYSKDEHIERLLNLCYQDLPFYLKSCFTYLSIIPKYYVIDKMRLIRLLAAQGFVLEREEKAVAQVADSYLNELANRSLIQVAERYSDGRLDSFTIHNLWYEIILSKSPERVTTTIANGEETTTKPPKTRHLVIREQLASDIQNIDQFKHLHSLITLGSTDSVSNSFLQKLLSGSFKLLKVLDLTEAPLTKIPEEVFELFHLKFLNLRSTKIKHLPGSIGKLESLQFLDLRDTVVEKLPVEILNLQHLCHIFIYRRGAGFFHGFKAPKKIGTLVSLEAVNLINATTTTVIELGKLTRLRMLFIARLRRKHGRDFCSSLDKLIDLQQLTISSYGVSDIIDLHYPISSTHSSLRTLTFEGRLERFPQWMTTLQALSTVTLKWSKLMDNALDILQDLPSLMNLMLDRAYEGEELRFRAGGFKKLKKLCIWHSTKLRQMKVEEGAMPSLEELQLRNCRLMEELPFGIEHLRKLQYLSLEKISEKLLATVQLKSSQSGDYWKIAHVPRVYVED</sequence>
<dbReference type="Gene3D" id="3.80.10.10">
    <property type="entry name" value="Ribonuclease Inhibitor"/>
    <property type="match status" value="1"/>
</dbReference>
<keyword evidence="7" id="KW-0067">ATP-binding</keyword>
<dbReference type="PANTHER" id="PTHR23155:SF1205">
    <property type="entry name" value="DISEASE RESISTANCE PROTEIN RPM1"/>
    <property type="match status" value="1"/>
</dbReference>
<dbReference type="GO" id="GO:0016020">
    <property type="term" value="C:membrane"/>
    <property type="evidence" value="ECO:0007669"/>
    <property type="project" value="UniProtKB-SubCell"/>
</dbReference>
<dbReference type="InterPro" id="IPR055414">
    <property type="entry name" value="LRR_R13L4/SHOC2-like"/>
</dbReference>
<dbReference type="AlphaFoldDB" id="A0A6N2CC75"/>
<dbReference type="Pfam" id="PF23559">
    <property type="entry name" value="WHD_DRP"/>
    <property type="match status" value="1"/>
</dbReference>
<dbReference type="PANTHER" id="PTHR23155">
    <property type="entry name" value="DISEASE RESISTANCE PROTEIN RP"/>
    <property type="match status" value="1"/>
</dbReference>
<dbReference type="EMBL" id="RXGB01000661">
    <property type="protein sequence ID" value="TMX02440.1"/>
    <property type="molecule type" value="Genomic_DNA"/>
</dbReference>
<dbReference type="InterPro" id="IPR042197">
    <property type="entry name" value="Apaf_helical"/>
</dbReference>
<dbReference type="InterPro" id="IPR041118">
    <property type="entry name" value="Rx_N"/>
</dbReference>
<dbReference type="InterPro" id="IPR003591">
    <property type="entry name" value="Leu-rich_rpt_typical-subtyp"/>
</dbReference>
<name>A0A6N2CC75_SOLCI</name>
<dbReference type="Gene3D" id="1.10.8.430">
    <property type="entry name" value="Helical domain of apoptotic protease-activating factors"/>
    <property type="match status" value="1"/>
</dbReference>
<keyword evidence="8" id="KW-0175">Coiled coil</keyword>
<dbReference type="GO" id="GO:0005524">
    <property type="term" value="F:ATP binding"/>
    <property type="evidence" value="ECO:0007669"/>
    <property type="project" value="UniProtKB-KW"/>
</dbReference>
<dbReference type="SMART" id="SM00369">
    <property type="entry name" value="LRR_TYP"/>
    <property type="match status" value="3"/>
</dbReference>
<evidence type="ECO:0000259" key="10">
    <source>
        <dbReference type="Pfam" id="PF00931"/>
    </source>
</evidence>
<evidence type="ECO:0000256" key="5">
    <source>
        <dbReference type="ARBA" id="ARBA00022741"/>
    </source>
</evidence>
<evidence type="ECO:0000259" key="12">
    <source>
        <dbReference type="Pfam" id="PF23559"/>
    </source>
</evidence>
<evidence type="ECO:0000313" key="14">
    <source>
        <dbReference type="EMBL" id="TMX02440.1"/>
    </source>
</evidence>
<accession>A0A6N2CC75</accession>
<dbReference type="InterPro" id="IPR027417">
    <property type="entry name" value="P-loop_NTPase"/>
</dbReference>
<evidence type="ECO:0008006" key="15">
    <source>
        <dbReference type="Google" id="ProtNLM"/>
    </source>
</evidence>
<dbReference type="SUPFAM" id="SSF52540">
    <property type="entry name" value="P-loop containing nucleoside triphosphate hydrolases"/>
    <property type="match status" value="1"/>
</dbReference>
<protein>
    <recommendedName>
        <fullName evidence="15">NB-ARC domain-containing protein</fullName>
    </recommendedName>
</protein>
<dbReference type="InterPro" id="IPR002182">
    <property type="entry name" value="NB-ARC"/>
</dbReference>
<dbReference type="Gene3D" id="3.40.50.300">
    <property type="entry name" value="P-loop containing nucleotide triphosphate hydrolases"/>
    <property type="match status" value="1"/>
</dbReference>
<evidence type="ECO:0000256" key="9">
    <source>
        <dbReference type="ARBA" id="ARBA00023136"/>
    </source>
</evidence>
<dbReference type="InterPro" id="IPR032675">
    <property type="entry name" value="LRR_dom_sf"/>
</dbReference>
<evidence type="ECO:0000256" key="3">
    <source>
        <dbReference type="ARBA" id="ARBA00022614"/>
    </source>
</evidence>
<dbReference type="Pfam" id="PF00931">
    <property type="entry name" value="NB-ARC"/>
    <property type="match status" value="1"/>
</dbReference>
<gene>
    <name evidence="14" type="ORF">EJD97_021568</name>
</gene>
<evidence type="ECO:0000256" key="1">
    <source>
        <dbReference type="ARBA" id="ARBA00004170"/>
    </source>
</evidence>
<dbReference type="PRINTS" id="PR00364">
    <property type="entry name" value="DISEASERSIST"/>
</dbReference>
<dbReference type="Gene3D" id="1.10.10.10">
    <property type="entry name" value="Winged helix-like DNA-binding domain superfamily/Winged helix DNA-binding domain"/>
    <property type="match status" value="1"/>
</dbReference>
<keyword evidence="4" id="KW-0677">Repeat</keyword>
<keyword evidence="5" id="KW-0547">Nucleotide-binding</keyword>
<keyword evidence="3" id="KW-0433">Leucine-rich repeat</keyword>
<comment type="subcellular location">
    <subcellularLocation>
        <location evidence="1">Membrane</location>
        <topology evidence="1">Peripheral membrane protein</topology>
    </subcellularLocation>
</comment>
<feature type="domain" description="Disease resistance R13L4/SHOC-2-like LRR" evidence="13">
    <location>
        <begin position="570"/>
        <end position="872"/>
    </location>
</feature>
<feature type="domain" description="Disease resistance N-terminal" evidence="11">
    <location>
        <begin position="5"/>
        <end position="81"/>
    </location>
</feature>
<dbReference type="GO" id="GO:0098542">
    <property type="term" value="P:defense response to other organism"/>
    <property type="evidence" value="ECO:0007669"/>
    <property type="project" value="TreeGrafter"/>
</dbReference>